<organism evidence="3 4">
    <name type="scientific">Vitis vinifera</name>
    <name type="common">Grape</name>
    <dbReference type="NCBI Taxonomy" id="29760"/>
    <lineage>
        <taxon>Eukaryota</taxon>
        <taxon>Viridiplantae</taxon>
        <taxon>Streptophyta</taxon>
        <taxon>Embryophyta</taxon>
        <taxon>Tracheophyta</taxon>
        <taxon>Spermatophyta</taxon>
        <taxon>Magnoliopsida</taxon>
        <taxon>eudicotyledons</taxon>
        <taxon>Gunneridae</taxon>
        <taxon>Pentapetalae</taxon>
        <taxon>rosids</taxon>
        <taxon>Vitales</taxon>
        <taxon>Vitaceae</taxon>
        <taxon>Viteae</taxon>
        <taxon>Vitis</taxon>
    </lineage>
</organism>
<dbReference type="InterPro" id="IPR043502">
    <property type="entry name" value="DNA/RNA_pol_sf"/>
</dbReference>
<sequence>MAITSSFQLRFANRLKRWTPDFPRFEMIYSMYIMDSRKCSKFVLKVKFLTLPLEEDAVVTESSNSQLPQPPNSSASQASQASQASVASIVQPGNVSAYLTHTSSLGPWILNSGASDHISGNKDFFSSITTTSTLPTVTLANGSQTVAKDWSTGKNIGIGRESQGLYHLTSDSSPAVCISTDISLLIHSHLGHPSLSKFQKMDKLSAKAMKCLFLGYSRLQKGYRCYSLETHRYFISADVTFFEDSPFFSTTFESLSVSEVLPLPIVSPSDVVPPRPLQVYHRRPLVVAPFLFAEAPADSLPIPSTSPAPTLPSPDGLPIAIRKAFGKSTVGYRWVYAVKVGPDGQVDRLKALLVAKGYTQVYGSDYGDTFSPVAKIASVHLLLSMAAMCSWPLYQLDIKNVFLHGDLAEEVYMEQPPGFVAQGESGLVCRLRRSLYGLKQSPRAWKYALDILEETGMLDSKPIDTPMDSNVKLVPGQGKPLGDPGRYRRLSPCDSHWDAVIRILRYIKSTPGQGVLYENRGHTQVVGYTDADWAGSPTDRRSTSGHLLRELRFGKDEQMKLICDNQAALHIASNLVFHERTKHIEVDCHFIREKIASGCVATSFVNSNDQLADIFTKSLKGPRIKYICNKLGAYDVYALA</sequence>
<protein>
    <submittedName>
        <fullName evidence="3">Retrovirus-related Pol polyprotein from transposon RE2</fullName>
    </submittedName>
</protein>
<comment type="caution">
    <text evidence="3">The sequence shown here is derived from an EMBL/GenBank/DDBJ whole genome shotgun (WGS) entry which is preliminary data.</text>
</comment>
<evidence type="ECO:0000313" key="3">
    <source>
        <dbReference type="EMBL" id="RVW81643.1"/>
    </source>
</evidence>
<dbReference type="AlphaFoldDB" id="A0A438HB13"/>
<accession>A0A438HB13</accession>
<gene>
    <name evidence="3" type="primary">RE2_359</name>
    <name evidence="3" type="ORF">CK203_044493</name>
</gene>
<dbReference type="Proteomes" id="UP000288805">
    <property type="component" value="Unassembled WGS sequence"/>
</dbReference>
<dbReference type="Pfam" id="PF25597">
    <property type="entry name" value="SH3_retrovirus"/>
    <property type="match status" value="1"/>
</dbReference>
<dbReference type="EMBL" id="QGNW01000250">
    <property type="protein sequence ID" value="RVW81643.1"/>
    <property type="molecule type" value="Genomic_DNA"/>
</dbReference>
<feature type="domain" description="Retroviral polymerase SH3-like" evidence="2">
    <location>
        <begin position="199"/>
        <end position="249"/>
    </location>
</feature>
<evidence type="ECO:0000259" key="2">
    <source>
        <dbReference type="Pfam" id="PF25597"/>
    </source>
</evidence>
<feature type="domain" description="Reverse transcriptase Ty1/copia-type" evidence="1">
    <location>
        <begin position="327"/>
        <end position="451"/>
    </location>
</feature>
<proteinExistence type="predicted"/>
<dbReference type="CDD" id="cd09272">
    <property type="entry name" value="RNase_HI_RT_Ty1"/>
    <property type="match status" value="1"/>
</dbReference>
<evidence type="ECO:0000313" key="4">
    <source>
        <dbReference type="Proteomes" id="UP000288805"/>
    </source>
</evidence>
<dbReference type="InterPro" id="IPR013103">
    <property type="entry name" value="RVT_2"/>
</dbReference>
<dbReference type="PANTHER" id="PTHR11439">
    <property type="entry name" value="GAG-POL-RELATED RETROTRANSPOSON"/>
    <property type="match status" value="1"/>
</dbReference>
<dbReference type="PANTHER" id="PTHR11439:SF484">
    <property type="entry name" value="REVERSE TRANSCRIPTASE TY1_COPIA-TYPE DOMAIN-CONTAINING PROTEIN"/>
    <property type="match status" value="1"/>
</dbReference>
<dbReference type="InterPro" id="IPR057670">
    <property type="entry name" value="SH3_retrovirus"/>
</dbReference>
<reference evidence="3 4" key="1">
    <citation type="journal article" date="2018" name="PLoS Genet.">
        <title>Population sequencing reveals clonal diversity and ancestral inbreeding in the grapevine cultivar Chardonnay.</title>
        <authorList>
            <person name="Roach M.J."/>
            <person name="Johnson D.L."/>
            <person name="Bohlmann J."/>
            <person name="van Vuuren H.J."/>
            <person name="Jones S.J."/>
            <person name="Pretorius I.S."/>
            <person name="Schmidt S.A."/>
            <person name="Borneman A.R."/>
        </authorList>
    </citation>
    <scope>NUCLEOTIDE SEQUENCE [LARGE SCALE GENOMIC DNA]</scope>
    <source>
        <strain evidence="4">cv. Chardonnay</strain>
        <tissue evidence="3">Leaf</tissue>
    </source>
</reference>
<name>A0A438HB13_VITVI</name>
<dbReference type="Pfam" id="PF07727">
    <property type="entry name" value="RVT_2"/>
    <property type="match status" value="1"/>
</dbReference>
<evidence type="ECO:0000259" key="1">
    <source>
        <dbReference type="Pfam" id="PF07727"/>
    </source>
</evidence>
<dbReference type="SUPFAM" id="SSF56672">
    <property type="entry name" value="DNA/RNA polymerases"/>
    <property type="match status" value="1"/>
</dbReference>